<evidence type="ECO:0000313" key="2">
    <source>
        <dbReference type="Proteomes" id="UP000605427"/>
    </source>
</evidence>
<name>A0ABQ1ZU72_9BACL</name>
<proteinExistence type="predicted"/>
<protein>
    <submittedName>
        <fullName evidence="1">Uncharacterized protein</fullName>
    </submittedName>
</protein>
<organism evidence="1 2">
    <name type="scientific">Saccharibacillus endophyticus</name>
    <dbReference type="NCBI Taxonomy" id="2060666"/>
    <lineage>
        <taxon>Bacteria</taxon>
        <taxon>Bacillati</taxon>
        <taxon>Bacillota</taxon>
        <taxon>Bacilli</taxon>
        <taxon>Bacillales</taxon>
        <taxon>Paenibacillaceae</taxon>
        <taxon>Saccharibacillus</taxon>
    </lineage>
</organism>
<comment type="caution">
    <text evidence="1">The sequence shown here is derived from an EMBL/GenBank/DDBJ whole genome shotgun (WGS) entry which is preliminary data.</text>
</comment>
<evidence type="ECO:0000313" key="1">
    <source>
        <dbReference type="EMBL" id="GGH77980.1"/>
    </source>
</evidence>
<dbReference type="Proteomes" id="UP000605427">
    <property type="component" value="Unassembled WGS sequence"/>
</dbReference>
<sequence>MICALRAENRLVRDRQELYMEHIFDKSIIQVRLGDQVDYNRLQNMLYEGIDLDRAKPGRSEETKLLLGLLKSAPEKFLLSKNRESLNKELNVRNVFHLCERTGTPNEELARYRQALDQTNIRVLGDVNGVLTALLINNGFQVNGMEDAAAVDPARRTIVVAERLYLNREDSIPDCSCILPYSVDEMTLGPCAFSKQEQIDLTGYSAVVHSGSDTPTRPSYANLLTVYSLLVNNLLFLINDTHRKLYVDAALSINRIFRFTLPEMKMTASQAF</sequence>
<accession>A0ABQ1ZU72</accession>
<dbReference type="RefSeq" id="WP_172247401.1">
    <property type="nucleotide sequence ID" value="NZ_BMDD01000002.1"/>
</dbReference>
<keyword evidence="2" id="KW-1185">Reference proteome</keyword>
<gene>
    <name evidence="1" type="ORF">GCM10007362_22550</name>
</gene>
<dbReference type="EMBL" id="BMDD01000002">
    <property type="protein sequence ID" value="GGH77980.1"/>
    <property type="molecule type" value="Genomic_DNA"/>
</dbReference>
<reference evidence="2" key="1">
    <citation type="journal article" date="2019" name="Int. J. Syst. Evol. Microbiol.">
        <title>The Global Catalogue of Microorganisms (GCM) 10K type strain sequencing project: providing services to taxonomists for standard genome sequencing and annotation.</title>
        <authorList>
            <consortium name="The Broad Institute Genomics Platform"/>
            <consortium name="The Broad Institute Genome Sequencing Center for Infectious Disease"/>
            <person name="Wu L."/>
            <person name="Ma J."/>
        </authorList>
    </citation>
    <scope>NUCLEOTIDE SEQUENCE [LARGE SCALE GENOMIC DNA]</scope>
    <source>
        <strain evidence="2">CCM 8702</strain>
    </source>
</reference>